<accession>A0A7W5DUQ0</accession>
<evidence type="ECO:0000259" key="1">
    <source>
        <dbReference type="PROSITE" id="PS50164"/>
    </source>
</evidence>
<dbReference type="Pfam" id="PF14267">
    <property type="entry name" value="DUF4357"/>
    <property type="match status" value="1"/>
</dbReference>
<dbReference type="InterPro" id="IPR025579">
    <property type="entry name" value="DUF4357"/>
</dbReference>
<name>A0A7W5DUQ0_9BACT</name>
<dbReference type="AlphaFoldDB" id="A0A7W5DUQ0"/>
<protein>
    <recommendedName>
        <fullName evidence="1">GIY-YIG domain-containing protein</fullName>
    </recommendedName>
</protein>
<evidence type="ECO:0000313" key="2">
    <source>
        <dbReference type="EMBL" id="MBB3204901.1"/>
    </source>
</evidence>
<evidence type="ECO:0000313" key="3">
    <source>
        <dbReference type="Proteomes" id="UP000536179"/>
    </source>
</evidence>
<comment type="caution">
    <text evidence="2">The sequence shown here is derived from an EMBL/GenBank/DDBJ whole genome shotgun (WGS) entry which is preliminary data.</text>
</comment>
<dbReference type="RefSeq" id="WP_184301644.1">
    <property type="nucleotide sequence ID" value="NZ_JACHXU010000002.1"/>
</dbReference>
<sequence>MNGRSIRIYLVDGDASGLLTAEVMNWSGKLLVAPRTKLADLAKREEIVRTGVYILAGPDPENPSGEIIYIGEGDNVFKRLASHDKDERKEFWTRCVAVISKDLNLTKAHVRYLESRLISMGYAAGRAKIHNGTAPPLPPMPEADVADMEGFLQHIELVLPVLGFSFLKPRPSVGDQRNVATGATDTSPVFEFSSGDATAKAREIDGEFIVLKGSTATLEPRASWTNYRELRQQLVDDKKLVEIPDKGLLLFAEDDYLSSPSAGAAIVAAGNTNGRAAWKVAQTKQTYADWHQTQLPPESDSE</sequence>
<keyword evidence="3" id="KW-1185">Reference proteome</keyword>
<dbReference type="EMBL" id="JACHXU010000002">
    <property type="protein sequence ID" value="MBB3204901.1"/>
    <property type="molecule type" value="Genomic_DNA"/>
</dbReference>
<reference evidence="2 3" key="1">
    <citation type="submission" date="2020-08" db="EMBL/GenBank/DDBJ databases">
        <title>Genomic Encyclopedia of Type Strains, Phase III (KMG-III): the genomes of soil and plant-associated and newly described type strains.</title>
        <authorList>
            <person name="Whitman W."/>
        </authorList>
    </citation>
    <scope>NUCLEOTIDE SEQUENCE [LARGE SCALE GENOMIC DNA]</scope>
    <source>
        <strain evidence="2 3">CECT 8075</strain>
    </source>
</reference>
<feature type="domain" description="GIY-YIG" evidence="1">
    <location>
        <begin position="48"/>
        <end position="132"/>
    </location>
</feature>
<dbReference type="PROSITE" id="PS50164">
    <property type="entry name" value="GIY_YIG"/>
    <property type="match status" value="1"/>
</dbReference>
<dbReference type="InterPro" id="IPR000305">
    <property type="entry name" value="GIY-YIG_endonuc"/>
</dbReference>
<proteinExistence type="predicted"/>
<dbReference type="Proteomes" id="UP000536179">
    <property type="component" value="Unassembled WGS sequence"/>
</dbReference>
<gene>
    <name evidence="2" type="ORF">FHS27_000668</name>
</gene>
<organism evidence="2 3">
    <name type="scientific">Aporhodopirellula rubra</name>
    <dbReference type="NCBI Taxonomy" id="980271"/>
    <lineage>
        <taxon>Bacteria</taxon>
        <taxon>Pseudomonadati</taxon>
        <taxon>Planctomycetota</taxon>
        <taxon>Planctomycetia</taxon>
        <taxon>Pirellulales</taxon>
        <taxon>Pirellulaceae</taxon>
        <taxon>Aporhodopirellula</taxon>
    </lineage>
</organism>
<dbReference type="CDD" id="cd10447">
    <property type="entry name" value="GIY-YIG_unchar_2"/>
    <property type="match status" value="1"/>
</dbReference>